<feature type="domain" description="Cullin family profile" evidence="8">
    <location>
        <begin position="406"/>
        <end position="589"/>
    </location>
</feature>
<dbReference type="EMBL" id="JAAKFY010000014">
    <property type="protein sequence ID" value="KAF3845911.1"/>
    <property type="molecule type" value="Genomic_DNA"/>
</dbReference>
<dbReference type="Pfam" id="PF25773">
    <property type="entry name" value="TPR_ANAPC2"/>
    <property type="match status" value="1"/>
</dbReference>
<reference evidence="9 10" key="1">
    <citation type="submission" date="2020-03" db="EMBL/GenBank/DDBJ databases">
        <title>Dissostichus mawsoni Genome sequencing and assembly.</title>
        <authorList>
            <person name="Park H."/>
        </authorList>
    </citation>
    <scope>NUCLEOTIDE SEQUENCE [LARGE SCALE GENOMIC DNA]</scope>
    <source>
        <strain evidence="9">DM0001</strain>
        <tissue evidence="9">Muscle</tissue>
    </source>
</reference>
<dbReference type="UniPathway" id="UPA00143"/>
<dbReference type="InterPro" id="IPR016158">
    <property type="entry name" value="Cullin_homology"/>
</dbReference>
<dbReference type="PANTHER" id="PTHR45957">
    <property type="entry name" value="ANAPHASE-PROMOTING COMPLEX SUBUNIT 2"/>
    <property type="match status" value="1"/>
</dbReference>
<dbReference type="PANTHER" id="PTHR45957:SF1">
    <property type="entry name" value="ANAPHASE-PROMOTING COMPLEX SUBUNIT 2"/>
    <property type="match status" value="1"/>
</dbReference>
<dbReference type="GO" id="GO:0007091">
    <property type="term" value="P:metaphase/anaphase transition of mitotic cell cycle"/>
    <property type="evidence" value="ECO:0007669"/>
    <property type="project" value="TreeGrafter"/>
</dbReference>
<dbReference type="InterPro" id="IPR014786">
    <property type="entry name" value="ANAPC2_C"/>
</dbReference>
<evidence type="ECO:0000256" key="7">
    <source>
        <dbReference type="PROSITE-ProRule" id="PRU00330"/>
    </source>
</evidence>
<dbReference type="SUPFAM" id="SSF46785">
    <property type="entry name" value="Winged helix' DNA-binding domain"/>
    <property type="match status" value="1"/>
</dbReference>
<organism evidence="9 10">
    <name type="scientific">Dissostichus mawsoni</name>
    <name type="common">Antarctic cod</name>
    <dbReference type="NCBI Taxonomy" id="36200"/>
    <lineage>
        <taxon>Eukaryota</taxon>
        <taxon>Metazoa</taxon>
        <taxon>Chordata</taxon>
        <taxon>Craniata</taxon>
        <taxon>Vertebrata</taxon>
        <taxon>Euteleostomi</taxon>
        <taxon>Actinopterygii</taxon>
        <taxon>Neopterygii</taxon>
        <taxon>Teleostei</taxon>
        <taxon>Neoteleostei</taxon>
        <taxon>Acanthomorphata</taxon>
        <taxon>Eupercaria</taxon>
        <taxon>Perciformes</taxon>
        <taxon>Notothenioidei</taxon>
        <taxon>Nototheniidae</taxon>
        <taxon>Dissostichus</taxon>
    </lineage>
</organism>
<keyword evidence="6" id="KW-0131">Cell cycle</keyword>
<dbReference type="Gene3D" id="3.30.230.130">
    <property type="entry name" value="Cullin, Chain C, Domain 2"/>
    <property type="match status" value="1"/>
</dbReference>
<dbReference type="Gene3D" id="1.10.10.10">
    <property type="entry name" value="Winged helix-like DNA-binding domain superfamily/Winged helix DNA-binding domain"/>
    <property type="match status" value="1"/>
</dbReference>
<dbReference type="GO" id="GO:0005680">
    <property type="term" value="C:anaphase-promoting complex"/>
    <property type="evidence" value="ECO:0007669"/>
    <property type="project" value="TreeGrafter"/>
</dbReference>
<dbReference type="Proteomes" id="UP000518266">
    <property type="component" value="Unassembled WGS sequence"/>
</dbReference>
<dbReference type="InterPro" id="IPR036317">
    <property type="entry name" value="Cullin_homology_sf"/>
</dbReference>
<dbReference type="SUPFAM" id="SSF75632">
    <property type="entry name" value="Cullin homology domain"/>
    <property type="match status" value="1"/>
</dbReference>
<gene>
    <name evidence="9" type="ORF">F7725_002989</name>
</gene>
<evidence type="ECO:0000256" key="1">
    <source>
        <dbReference type="ARBA" id="ARBA00004906"/>
    </source>
</evidence>
<dbReference type="GO" id="GO:0031625">
    <property type="term" value="F:ubiquitin protein ligase binding"/>
    <property type="evidence" value="ECO:0007669"/>
    <property type="project" value="InterPro"/>
</dbReference>
<evidence type="ECO:0000256" key="6">
    <source>
        <dbReference type="ARBA" id="ARBA00023306"/>
    </source>
</evidence>
<dbReference type="InterPro" id="IPR044554">
    <property type="entry name" value="ANAPC2"/>
</dbReference>
<accession>A0A7J5YA98</accession>
<evidence type="ECO:0000313" key="10">
    <source>
        <dbReference type="Proteomes" id="UP000518266"/>
    </source>
</evidence>
<name>A0A7J5YA98_DISMA</name>
<dbReference type="InterPro" id="IPR036388">
    <property type="entry name" value="WH-like_DNA-bd_sf"/>
</dbReference>
<keyword evidence="10" id="KW-1185">Reference proteome</keyword>
<proteinExistence type="inferred from homology"/>
<dbReference type="SMART" id="SM00182">
    <property type="entry name" value="CULLIN"/>
    <property type="match status" value="1"/>
</dbReference>
<dbReference type="SMART" id="SM01013">
    <property type="entry name" value="APC2"/>
    <property type="match status" value="1"/>
</dbReference>
<dbReference type="InterPro" id="IPR059120">
    <property type="entry name" value="Cullin-like_AB"/>
</dbReference>
<dbReference type="PROSITE" id="PS50069">
    <property type="entry name" value="CULLIN_2"/>
    <property type="match status" value="1"/>
</dbReference>
<comment type="similarity">
    <text evidence="7">Belongs to the cullin family.</text>
</comment>
<protein>
    <recommendedName>
        <fullName evidence="2">Anaphase-promoting complex subunit 2</fullName>
    </recommendedName>
</protein>
<dbReference type="InterPro" id="IPR057975">
    <property type="entry name" value="TPR_ANAPC2"/>
</dbReference>
<evidence type="ECO:0000313" key="9">
    <source>
        <dbReference type="EMBL" id="KAF3845911.1"/>
    </source>
</evidence>
<dbReference type="GO" id="GO:0006511">
    <property type="term" value="P:ubiquitin-dependent protein catabolic process"/>
    <property type="evidence" value="ECO:0007669"/>
    <property type="project" value="InterPro"/>
</dbReference>
<dbReference type="InterPro" id="IPR036390">
    <property type="entry name" value="WH_DNA-bd_sf"/>
</dbReference>
<evidence type="ECO:0000256" key="3">
    <source>
        <dbReference type="ARBA" id="ARBA00022618"/>
    </source>
</evidence>
<dbReference type="Gene3D" id="1.20.1310.10">
    <property type="entry name" value="Cullin Repeats"/>
    <property type="match status" value="1"/>
</dbReference>
<evidence type="ECO:0000256" key="4">
    <source>
        <dbReference type="ARBA" id="ARBA00022776"/>
    </source>
</evidence>
<dbReference type="FunFam" id="1.10.10.10:FF:000284">
    <property type="entry name" value="Anaphase-promoting complex subunit 2"/>
    <property type="match status" value="1"/>
</dbReference>
<dbReference type="Pfam" id="PF08672">
    <property type="entry name" value="ANAPC2"/>
    <property type="match status" value="1"/>
</dbReference>
<dbReference type="FunFam" id="1.20.1310.10:FF:000027">
    <property type="entry name" value="Anaphase-promoting complex subunit 2"/>
    <property type="match status" value="1"/>
</dbReference>
<keyword evidence="5" id="KW-0833">Ubl conjugation pathway</keyword>
<comment type="caution">
    <text evidence="9">The sequence shown here is derived from an EMBL/GenBank/DDBJ whole genome shotgun (WGS) entry which is preliminary data.</text>
</comment>
<keyword evidence="4" id="KW-0498">Mitosis</keyword>
<comment type="pathway">
    <text evidence="1">Protein modification; protein ubiquitination.</text>
</comment>
<dbReference type="GO" id="GO:0070979">
    <property type="term" value="P:protein K11-linked ubiquitination"/>
    <property type="evidence" value="ECO:0007669"/>
    <property type="project" value="TreeGrafter"/>
</dbReference>
<evidence type="ECO:0000256" key="5">
    <source>
        <dbReference type="ARBA" id="ARBA00022786"/>
    </source>
</evidence>
<keyword evidence="3" id="KW-0132">Cell division</keyword>
<dbReference type="AlphaFoldDB" id="A0A7J5YA98"/>
<evidence type="ECO:0000259" key="8">
    <source>
        <dbReference type="PROSITE" id="PS50069"/>
    </source>
</evidence>
<dbReference type="Pfam" id="PF26557">
    <property type="entry name" value="Cullin_AB"/>
    <property type="match status" value="1"/>
</dbReference>
<evidence type="ECO:0000256" key="2">
    <source>
        <dbReference type="ARBA" id="ARBA00016068"/>
    </source>
</evidence>
<sequence>MEDIGMEEDSAEISGSAQKQGVADAWETVTAALGLGRLLGGWLLETLQMRLSSAVVPEFWAELKQPENELEERGRAWVLLTAFQTLLGRLEPFLGKWNNSLSGLERLESWQDEGRGSVCGPGSGGLQERAFTIIRALLLFSPSPVLQERVLEFYSRTFSVYMHQEGQAEDGAEAPEGPEGGVCPGCGVPTQQCWCKEALEQLKELSHILSKLQLLEWVSCEAVTSILHKLIEQRMEQHCRGEYERSFLLEFQTWLELVLGWLSKVFASEAEKDGLVPAPGAPDFPESKAAIEDLKFCLERTNQRQQLLTSLKSAFESRLLHPGVHTSDILTVYISAIKALRELDPSMVILQVACQPIRKYLRGDPVTLEMQDSDEEGADPEDWTPDPTTLFLVNKMGSKRRSSDIISLLVSIYGSKDIFIDEYRAVLADRLLHQLNYNTAREIRNVELLKLRFGESHMHYCEVMLKDMADSRRINSNIREEESRLSEEEQPPLSLSSIILSSEFWPPLKEEKLELPPVAMRTLSWKPHLGSVTLDLELEDRTLTNLTVSPIHAAIILHFQDKSSWTLEELSVKLGAPKELLHRKLALWQQHGVLREEAGGRYYVVETGSSKEKMDRGVMLIDSDEERDSNTTTQSEQREEKLQLFWAYIQAMLTNLDSMTLDRIHSMLRMFVATGPVVTEMDINELEGFLQRKVREHQLLVSAGVYRLPKAN</sequence>
<dbReference type="GO" id="GO:0051301">
    <property type="term" value="P:cell division"/>
    <property type="evidence" value="ECO:0007669"/>
    <property type="project" value="UniProtKB-KW"/>
</dbReference>
<dbReference type="OrthoDB" id="5581181at2759"/>